<dbReference type="EMBL" id="JABVEC010000002">
    <property type="protein sequence ID" value="MBC6464588.1"/>
    <property type="molecule type" value="Genomic_DNA"/>
</dbReference>
<dbReference type="Proteomes" id="UP000805614">
    <property type="component" value="Unassembled WGS sequence"/>
</dbReference>
<keyword evidence="2" id="KW-0472">Membrane</keyword>
<accession>A0ABR7LIH9</accession>
<comment type="caution">
    <text evidence="3">The sequence shown here is derived from an EMBL/GenBank/DDBJ whole genome shotgun (WGS) entry which is preliminary data.</text>
</comment>
<evidence type="ECO:0000256" key="1">
    <source>
        <dbReference type="SAM" id="MobiDB-lite"/>
    </source>
</evidence>
<feature type="region of interest" description="Disordered" evidence="1">
    <location>
        <begin position="46"/>
        <end position="70"/>
    </location>
</feature>
<organism evidence="3 4">
    <name type="scientific">Actinomadura alba</name>
    <dbReference type="NCBI Taxonomy" id="406431"/>
    <lineage>
        <taxon>Bacteria</taxon>
        <taxon>Bacillati</taxon>
        <taxon>Actinomycetota</taxon>
        <taxon>Actinomycetes</taxon>
        <taxon>Streptosporangiales</taxon>
        <taxon>Thermomonosporaceae</taxon>
        <taxon>Actinomadura</taxon>
    </lineage>
</organism>
<reference evidence="3 4" key="1">
    <citation type="submission" date="2020-06" db="EMBL/GenBank/DDBJ databases">
        <title>Actinomadura xiongansis sp. nov., isolated from soil of Baiyangdian.</title>
        <authorList>
            <person name="Zhang X."/>
        </authorList>
    </citation>
    <scope>NUCLEOTIDE SEQUENCE [LARGE SCALE GENOMIC DNA]</scope>
    <source>
        <strain evidence="3 4">HBUM206468</strain>
    </source>
</reference>
<evidence type="ECO:0000313" key="4">
    <source>
        <dbReference type="Proteomes" id="UP000805614"/>
    </source>
</evidence>
<proteinExistence type="predicted"/>
<evidence type="ECO:0000313" key="3">
    <source>
        <dbReference type="EMBL" id="MBC6464588.1"/>
    </source>
</evidence>
<keyword evidence="4" id="KW-1185">Reference proteome</keyword>
<gene>
    <name evidence="3" type="ORF">HKK74_03620</name>
</gene>
<keyword evidence="2" id="KW-1133">Transmembrane helix</keyword>
<name>A0ABR7LIH9_9ACTN</name>
<evidence type="ECO:0008006" key="5">
    <source>
        <dbReference type="Google" id="ProtNLM"/>
    </source>
</evidence>
<evidence type="ECO:0000256" key="2">
    <source>
        <dbReference type="SAM" id="Phobius"/>
    </source>
</evidence>
<sequence length="239" mass="25136">MNGSHRMPDGRPERRGMAFVLAGATVGVIVCAGLAAFVLNRVTSRDPENGLASRDMTVQSSSVPAGADRQAVPDACELLPDDLTRDLVPEADRTQTDTFAATDAHNQCVWSRFGDQRRRQLTVELRAVAAAGDQPASEVASAMLAAERAADEAGKGLPSGQKVSVKRGVDKIGDGGYLTYSVQATQRRGEAVVNVRSGNVLITVHYAGGDSAKRPLPADRAIDGALRAAEDTVNALATR</sequence>
<feature type="transmembrane region" description="Helical" evidence="2">
    <location>
        <begin position="16"/>
        <end position="39"/>
    </location>
</feature>
<keyword evidence="2" id="KW-0812">Transmembrane</keyword>
<dbReference type="RefSeq" id="WP_187241606.1">
    <property type="nucleotide sequence ID" value="NZ_BAAAOK010000041.1"/>
</dbReference>
<protein>
    <recommendedName>
        <fullName evidence="5">DUF3558 domain-containing protein</fullName>
    </recommendedName>
</protein>